<evidence type="ECO:0000256" key="3">
    <source>
        <dbReference type="ARBA" id="ARBA00022448"/>
    </source>
</evidence>
<dbReference type="InterPro" id="IPR040359">
    <property type="entry name" value="GDU"/>
</dbReference>
<organism evidence="9 10">
    <name type="scientific">Theobroma cacao</name>
    <name type="common">Cacao</name>
    <name type="synonym">Cocoa</name>
    <dbReference type="NCBI Taxonomy" id="3641"/>
    <lineage>
        <taxon>Eukaryota</taxon>
        <taxon>Viridiplantae</taxon>
        <taxon>Streptophyta</taxon>
        <taxon>Embryophyta</taxon>
        <taxon>Tracheophyta</taxon>
        <taxon>Spermatophyta</taxon>
        <taxon>Magnoliopsida</taxon>
        <taxon>eudicotyledons</taxon>
        <taxon>Gunneridae</taxon>
        <taxon>Pentapetalae</taxon>
        <taxon>rosids</taxon>
        <taxon>malvids</taxon>
        <taxon>Malvales</taxon>
        <taxon>Malvaceae</taxon>
        <taxon>Byttnerioideae</taxon>
        <taxon>Theobroma</taxon>
    </lineage>
</organism>
<keyword evidence="3" id="KW-0813">Transport</keyword>
<evidence type="ECO:0000256" key="8">
    <source>
        <dbReference type="SAM" id="Phobius"/>
    </source>
</evidence>
<evidence type="ECO:0000256" key="6">
    <source>
        <dbReference type="ARBA" id="ARBA00022989"/>
    </source>
</evidence>
<reference evidence="9 10" key="1">
    <citation type="journal article" date="2013" name="Genome Biol.">
        <title>The genome sequence of the most widely cultivated cacao type and its use to identify candidate genes regulating pod color.</title>
        <authorList>
            <person name="Motamayor J.C."/>
            <person name="Mockaitis K."/>
            <person name="Schmutz J."/>
            <person name="Haiminen N."/>
            <person name="Iii D.L."/>
            <person name="Cornejo O."/>
            <person name="Findley S.D."/>
            <person name="Zheng P."/>
            <person name="Utro F."/>
            <person name="Royaert S."/>
            <person name="Saski C."/>
            <person name="Jenkins J."/>
            <person name="Podicheti R."/>
            <person name="Zhao M."/>
            <person name="Scheffler B.E."/>
            <person name="Stack J.C."/>
            <person name="Feltus F.A."/>
            <person name="Mustiga G.M."/>
            <person name="Amores F."/>
            <person name="Phillips W."/>
            <person name="Marelli J.P."/>
            <person name="May G.D."/>
            <person name="Shapiro H."/>
            <person name="Ma J."/>
            <person name="Bustamante C.D."/>
            <person name="Schnell R.J."/>
            <person name="Main D."/>
            <person name="Gilbert D."/>
            <person name="Parida L."/>
            <person name="Kuhn D.N."/>
        </authorList>
    </citation>
    <scope>NUCLEOTIDE SEQUENCE [LARGE SCALE GENOMIC DNA]</scope>
    <source>
        <strain evidence="10">cv. Matina 1-6</strain>
    </source>
</reference>
<evidence type="ECO:0000256" key="5">
    <source>
        <dbReference type="ARBA" id="ARBA00022970"/>
    </source>
</evidence>
<dbReference type="Proteomes" id="UP000026915">
    <property type="component" value="Chromosome 3"/>
</dbReference>
<keyword evidence="5" id="KW-0029">Amino-acid transport</keyword>
<name>A0A061FZD1_THECC</name>
<dbReference type="GO" id="GO:0080143">
    <property type="term" value="P:regulation of amino acid export"/>
    <property type="evidence" value="ECO:0007669"/>
    <property type="project" value="InterPro"/>
</dbReference>
<comment type="subcellular location">
    <subcellularLocation>
        <location evidence="1">Membrane</location>
        <topology evidence="1">Single-pass membrane protein</topology>
    </subcellularLocation>
</comment>
<proteinExistence type="inferred from homology"/>
<evidence type="ECO:0000256" key="2">
    <source>
        <dbReference type="ARBA" id="ARBA00009977"/>
    </source>
</evidence>
<keyword evidence="10" id="KW-1185">Reference proteome</keyword>
<evidence type="ECO:0000256" key="1">
    <source>
        <dbReference type="ARBA" id="ARBA00004167"/>
    </source>
</evidence>
<comment type="similarity">
    <text evidence="2">Belongs to the GLUTAMINE DUMPER 1 (TC 9.B.60) family.</text>
</comment>
<dbReference type="GO" id="GO:0016020">
    <property type="term" value="C:membrane"/>
    <property type="evidence" value="ECO:0007669"/>
    <property type="project" value="UniProtKB-SubCell"/>
</dbReference>
<evidence type="ECO:0000256" key="4">
    <source>
        <dbReference type="ARBA" id="ARBA00022692"/>
    </source>
</evidence>
<keyword evidence="7 8" id="KW-0472">Membrane</keyword>
<protein>
    <submittedName>
        <fullName evidence="9">Uncharacterized protein</fullName>
    </submittedName>
</protein>
<dbReference type="HOGENOM" id="CLU_112624_3_0_1"/>
<dbReference type="PANTHER" id="PTHR33228">
    <property type="entry name" value="PROTEIN GLUTAMINE DUMPER 4-RELATED"/>
    <property type="match status" value="1"/>
</dbReference>
<accession>A0A061FZD1</accession>
<evidence type="ECO:0000313" key="9">
    <source>
        <dbReference type="EMBL" id="EOY22212.1"/>
    </source>
</evidence>
<dbReference type="Gramene" id="EOY22212">
    <property type="protein sequence ID" value="EOY22212"/>
    <property type="gene ID" value="TCM_014438"/>
</dbReference>
<keyword evidence="6 8" id="KW-1133">Transmembrane helix</keyword>
<gene>
    <name evidence="9" type="ORF">TCM_014438</name>
</gene>
<dbReference type="AlphaFoldDB" id="A0A061FZD1"/>
<dbReference type="OMA" id="KTICTEP"/>
<evidence type="ECO:0000256" key="7">
    <source>
        <dbReference type="ARBA" id="ARBA00023136"/>
    </source>
</evidence>
<dbReference type="GO" id="GO:0006865">
    <property type="term" value="P:amino acid transport"/>
    <property type="evidence" value="ECO:0007669"/>
    <property type="project" value="UniProtKB-KW"/>
</dbReference>
<dbReference type="InParanoid" id="A0A061FZD1"/>
<feature type="transmembrane region" description="Helical" evidence="8">
    <location>
        <begin position="20"/>
        <end position="42"/>
    </location>
</feature>
<keyword evidence="4 8" id="KW-0812">Transmembrane</keyword>
<dbReference type="EMBL" id="CM001881">
    <property type="protein sequence ID" value="EOY22212.1"/>
    <property type="molecule type" value="Genomic_DNA"/>
</dbReference>
<sequence>MSTSGSSTPGRGLLPWNSPIPYVFGGLFIIFGIIAVALLVLACSPQRPSPEFPSGKEDKYKERIQASATLQPKIVVIMAGDHLPTYIAKPCPRIPPI</sequence>
<dbReference type="eggNOG" id="ENOG502SSU7">
    <property type="taxonomic scope" value="Eukaryota"/>
</dbReference>
<dbReference type="STRING" id="3641.A0A061FZD1"/>
<evidence type="ECO:0000313" key="10">
    <source>
        <dbReference type="Proteomes" id="UP000026915"/>
    </source>
</evidence>
<dbReference type="PANTHER" id="PTHR33228:SF60">
    <property type="entry name" value="PROTEIN, PUTATIVE-RELATED"/>
    <property type="match status" value="1"/>
</dbReference>